<keyword evidence="1" id="KW-0808">Transferase</keyword>
<evidence type="ECO:0000313" key="2">
    <source>
        <dbReference type="Proteomes" id="UP000295132"/>
    </source>
</evidence>
<protein>
    <submittedName>
        <fullName evidence="1">Glycosyltransferase</fullName>
    </submittedName>
</protein>
<dbReference type="AlphaFoldDB" id="A0A4R5VRG5"/>
<proteinExistence type="predicted"/>
<dbReference type="EMBL" id="SMYO01000006">
    <property type="protein sequence ID" value="TDK61084.1"/>
    <property type="molecule type" value="Genomic_DNA"/>
</dbReference>
<gene>
    <name evidence="1" type="ORF">E2K98_13180</name>
</gene>
<comment type="caution">
    <text evidence="1">The sequence shown here is derived from an EMBL/GenBank/DDBJ whole genome shotgun (WGS) entry which is preliminary data.</text>
</comment>
<accession>A0A4R5VRG5</accession>
<organism evidence="1 2">
    <name type="scientific">Bacillus salipaludis</name>
    <dbReference type="NCBI Taxonomy" id="2547811"/>
    <lineage>
        <taxon>Bacteria</taxon>
        <taxon>Bacillati</taxon>
        <taxon>Bacillota</taxon>
        <taxon>Bacilli</taxon>
        <taxon>Bacillales</taxon>
        <taxon>Bacillaceae</taxon>
        <taxon>Bacillus</taxon>
    </lineage>
</organism>
<name>A0A4R5VRG5_9BACI</name>
<dbReference type="GO" id="GO:0016740">
    <property type="term" value="F:transferase activity"/>
    <property type="evidence" value="ECO:0007669"/>
    <property type="project" value="UniProtKB-KW"/>
</dbReference>
<sequence length="189" mass="21803">MRDPVDPSCLNAKVIDLKYPMQQLWVEHAWWTRSLIVSTLSDLKDKDAVLARLLKNQEDLGTIIKSYYGEEEGNKFTALLKEHILIAGKIIDAARRGDQPNIDKFNKEWVQNADEIVAFLTSANPYWSKKVLTEMFYTHLKLTTDEVIDRLKGDWVGDVRTADTNETHLIHMGDILTEGIVKQFPEKFR</sequence>
<reference evidence="1 2" key="1">
    <citation type="submission" date="2019-03" db="EMBL/GenBank/DDBJ databases">
        <title>Bacillus niacini sp. nov. a Nicotinate-Metabolizing Mesophile Isolated from Soil.</title>
        <authorList>
            <person name="Zhang G."/>
        </authorList>
    </citation>
    <scope>NUCLEOTIDE SEQUENCE [LARGE SCALE GENOMIC DNA]</scope>
    <source>
        <strain evidence="1 2">WN066</strain>
    </source>
</reference>
<evidence type="ECO:0000313" key="1">
    <source>
        <dbReference type="EMBL" id="TDK61084.1"/>
    </source>
</evidence>
<dbReference type="Proteomes" id="UP000295132">
    <property type="component" value="Unassembled WGS sequence"/>
</dbReference>